<gene>
    <name evidence="10" type="ORF">SAMN04487924_101278</name>
</gene>
<dbReference type="SUPFAM" id="SSF49785">
    <property type="entry name" value="Galactose-binding domain-like"/>
    <property type="match status" value="2"/>
</dbReference>
<feature type="domain" description="GH29D-like beta-sandwich" evidence="9">
    <location>
        <begin position="509"/>
        <end position="566"/>
    </location>
</feature>
<feature type="signal peptide" evidence="6">
    <location>
        <begin position="1"/>
        <end position="22"/>
    </location>
</feature>
<dbReference type="SMART" id="SM00812">
    <property type="entry name" value="Alpha_L_fucos"/>
    <property type="match status" value="1"/>
</dbReference>
<dbReference type="InterPro" id="IPR059177">
    <property type="entry name" value="GH29D-like_dom"/>
</dbReference>
<keyword evidence="3 6" id="KW-0732">Signal</keyword>
<keyword evidence="5" id="KW-0326">Glycosidase</keyword>
<dbReference type="Pfam" id="PF13290">
    <property type="entry name" value="CHB_HEX_C_1"/>
    <property type="match status" value="1"/>
</dbReference>
<evidence type="ECO:0000256" key="6">
    <source>
        <dbReference type="SAM" id="SignalP"/>
    </source>
</evidence>
<dbReference type="Gene3D" id="2.60.120.260">
    <property type="entry name" value="Galactose-binding domain-like"/>
    <property type="match status" value="2"/>
</dbReference>
<reference evidence="10 11" key="1">
    <citation type="submission" date="2016-10" db="EMBL/GenBank/DDBJ databases">
        <authorList>
            <person name="de Groot N.N."/>
        </authorList>
    </citation>
    <scope>NUCLEOTIDE SEQUENCE [LARGE SCALE GENOMIC DNA]</scope>
    <source>
        <strain evidence="10 11">NLAE-zl-G339</strain>
    </source>
</reference>
<dbReference type="Pfam" id="PF01120">
    <property type="entry name" value="Alpha_L_fucos"/>
    <property type="match status" value="1"/>
</dbReference>
<keyword evidence="4" id="KW-0378">Hydrolase</keyword>
<feature type="domain" description="F5/8 type C" evidence="7">
    <location>
        <begin position="587"/>
        <end position="706"/>
    </location>
</feature>
<dbReference type="Proteomes" id="UP000183040">
    <property type="component" value="Unassembled WGS sequence"/>
</dbReference>
<evidence type="ECO:0000259" key="7">
    <source>
        <dbReference type="Pfam" id="PF00754"/>
    </source>
</evidence>
<dbReference type="GO" id="GO:0005764">
    <property type="term" value="C:lysosome"/>
    <property type="evidence" value="ECO:0007669"/>
    <property type="project" value="TreeGrafter"/>
</dbReference>
<feature type="chain" id="PRO_5010332705" description="alpha-L-fucosidase" evidence="6">
    <location>
        <begin position="23"/>
        <end position="713"/>
    </location>
</feature>
<dbReference type="PANTHER" id="PTHR10030:SF37">
    <property type="entry name" value="ALPHA-L-FUCOSIDASE-RELATED"/>
    <property type="match status" value="1"/>
</dbReference>
<evidence type="ECO:0000256" key="4">
    <source>
        <dbReference type="ARBA" id="ARBA00022801"/>
    </source>
</evidence>
<dbReference type="InterPro" id="IPR000933">
    <property type="entry name" value="Glyco_hydro_29"/>
</dbReference>
<dbReference type="GO" id="GO:0004560">
    <property type="term" value="F:alpha-L-fucosidase activity"/>
    <property type="evidence" value="ECO:0007669"/>
    <property type="project" value="InterPro"/>
</dbReference>
<organism evidence="10 11">
    <name type="scientific">Bacteroides xylanisolvens</name>
    <dbReference type="NCBI Taxonomy" id="371601"/>
    <lineage>
        <taxon>Bacteria</taxon>
        <taxon>Pseudomonadati</taxon>
        <taxon>Bacteroidota</taxon>
        <taxon>Bacteroidia</taxon>
        <taxon>Bacteroidales</taxon>
        <taxon>Bacteroidaceae</taxon>
        <taxon>Bacteroides</taxon>
    </lineage>
</organism>
<dbReference type="InterPro" id="IPR000421">
    <property type="entry name" value="FA58C"/>
</dbReference>
<dbReference type="Pfam" id="PF00754">
    <property type="entry name" value="F5_F8_type_C"/>
    <property type="match status" value="1"/>
</dbReference>
<dbReference type="PANTHER" id="PTHR10030">
    <property type="entry name" value="ALPHA-L-FUCOSIDASE"/>
    <property type="match status" value="1"/>
</dbReference>
<feature type="domain" description="Glycoside hydrolase family 29 N-terminal" evidence="8">
    <location>
        <begin position="40"/>
        <end position="359"/>
    </location>
</feature>
<dbReference type="InterPro" id="IPR008979">
    <property type="entry name" value="Galactose-bd-like_sf"/>
</dbReference>
<dbReference type="Gene3D" id="3.20.20.80">
    <property type="entry name" value="Glycosidases"/>
    <property type="match status" value="1"/>
</dbReference>
<evidence type="ECO:0000256" key="2">
    <source>
        <dbReference type="ARBA" id="ARBA00012662"/>
    </source>
</evidence>
<dbReference type="EMBL" id="FNRP01000001">
    <property type="protein sequence ID" value="SDZ99178.1"/>
    <property type="molecule type" value="Genomic_DNA"/>
</dbReference>
<name>A0A1H3XKV7_9BACE</name>
<accession>A0A1H3XKV7</accession>
<comment type="similarity">
    <text evidence="1">Belongs to the glycosyl hydrolase 29 family.</text>
</comment>
<dbReference type="PROSITE" id="PS51257">
    <property type="entry name" value="PROKAR_LIPOPROTEIN"/>
    <property type="match status" value="1"/>
</dbReference>
<dbReference type="InterPro" id="IPR057739">
    <property type="entry name" value="Glyco_hydro_29_N"/>
</dbReference>
<evidence type="ECO:0000256" key="1">
    <source>
        <dbReference type="ARBA" id="ARBA00007951"/>
    </source>
</evidence>
<dbReference type="SUPFAM" id="SSF51445">
    <property type="entry name" value="(Trans)glycosidases"/>
    <property type="match status" value="1"/>
</dbReference>
<evidence type="ECO:0000259" key="9">
    <source>
        <dbReference type="Pfam" id="PF13290"/>
    </source>
</evidence>
<dbReference type="RefSeq" id="WP_074704485.1">
    <property type="nucleotide sequence ID" value="NZ_FNRP01000001.1"/>
</dbReference>
<evidence type="ECO:0000256" key="5">
    <source>
        <dbReference type="ARBA" id="ARBA00023295"/>
    </source>
</evidence>
<evidence type="ECO:0000256" key="3">
    <source>
        <dbReference type="ARBA" id="ARBA00022729"/>
    </source>
</evidence>
<protein>
    <recommendedName>
        <fullName evidence="2">alpha-L-fucosidase</fullName>
        <ecNumber evidence="2">3.2.1.51</ecNumber>
    </recommendedName>
</protein>
<dbReference type="GO" id="GO:0006004">
    <property type="term" value="P:fucose metabolic process"/>
    <property type="evidence" value="ECO:0007669"/>
    <property type="project" value="TreeGrafter"/>
</dbReference>
<evidence type="ECO:0000313" key="11">
    <source>
        <dbReference type="Proteomes" id="UP000183040"/>
    </source>
</evidence>
<dbReference type="InterPro" id="IPR017853">
    <property type="entry name" value="GH"/>
</dbReference>
<dbReference type="EC" id="3.2.1.51" evidence="2"/>
<evidence type="ECO:0000259" key="8">
    <source>
        <dbReference type="Pfam" id="PF01120"/>
    </source>
</evidence>
<evidence type="ECO:0000313" key="10">
    <source>
        <dbReference type="EMBL" id="SDZ99178.1"/>
    </source>
</evidence>
<proteinExistence type="inferred from homology"/>
<dbReference type="AlphaFoldDB" id="A0A1H3XKV7"/>
<sequence>MSCKLSFTLLCIAMLASCISTKMDPPQPYGVLPTDRQLAWHEMEMYNMIEFNQNNALDIHWGWGNESPELVNPVDFDAEKIVLLAKKIGSKGFLINAKHHGGFCMWPTKTTDYNISKSPWKDGKGDWVGEWAKACRQHGLKLGLYLSPWDRNAACFGTPEYLKMYKEQLTELCTNYGELFTLWFDGAPGAGGSGYYGGANEYRGGFIEYYDWDNIYAIVRELQPNAVIFNDPGPDIRWVGNEDGYAGRYKKTCWATLFPEGNWNMRPRPNSDGERIKMLNEGQRHGKYWIPAECDFSLKRRFAYHTTDSLTTKSPQKLFDIYLASVGLGQGFDMCLPLTPKGVMEWRDVKSLEGFAELMNKTFSKNFIKGARLVPSNVRGNITRHYGTAKLTDNDRYSYWATDDTVTNASLMIELPKKQVFNLIKVRENIKLGQRIDSMKVDAWVDGGWKEIVEATSIGACRIIRLENDLNTDRIRLRFFAPVALAVSEVSLFKEPDNLEAPKIYRKKDGMVSIRTDRPVISIRYTTDGTEPSFTSNEYKEPFLFDKQGVVRAAVFTSDKKSGEITSVIFDQCKKNWKIISPVKSGVDNMIDDNVESYFHTYDAGNKKEFVPDEVIVDMGTTIPVSEIIYTPRQDMYRNVDGVIENYEIYLSEDGLKWEMASKGVFQNIRQTLVPQEIKLNKVYRSRYLKFVVNGVLEKNFISVAEIGVRTVD</sequence>
<dbReference type="GO" id="GO:0016139">
    <property type="term" value="P:glycoside catabolic process"/>
    <property type="evidence" value="ECO:0007669"/>
    <property type="project" value="TreeGrafter"/>
</dbReference>